<reference evidence="1" key="2">
    <citation type="submission" date="2022-08" db="EMBL/GenBank/DDBJ databases">
        <authorList>
            <person name="Magnan C."/>
        </authorList>
    </citation>
    <scope>NUCLEOTIDE SEQUENCE</scope>
    <source>
        <strain evidence="1">NSP012P</strain>
    </source>
</reference>
<sequence length="54" mass="6229">MEQNNQGIQPKPQYVIEYLTNELAAKTQENAMLKAYIQEQNEQASNEKQSGEQE</sequence>
<evidence type="ECO:0000313" key="1">
    <source>
        <dbReference type="EMBL" id="MCY1583360.1"/>
    </source>
</evidence>
<evidence type="ECO:0000313" key="2">
    <source>
        <dbReference type="Proteomes" id="UP001072952"/>
    </source>
</evidence>
<gene>
    <name evidence="1" type="ORF">NW133_07435</name>
</gene>
<comment type="caution">
    <text evidence="1">The sequence shown here is derived from an EMBL/GenBank/DDBJ whole genome shotgun (WGS) entry which is preliminary data.</text>
</comment>
<dbReference type="EMBL" id="JANSLD010000027">
    <property type="protein sequence ID" value="MCY1583360.1"/>
    <property type="molecule type" value="Genomic_DNA"/>
</dbReference>
<reference evidence="1" key="1">
    <citation type="journal article" date="2022" name="Int. J. Mol. Sci.">
        <title>Phenotypic and Genotypic Virulence Characterisation of Staphylococcus pettenkoferi Strains Isolated from Human Bloodstream and Diabetic Foot Infections.</title>
        <authorList>
            <person name="Magnan C."/>
            <person name="Ahmad-Mansour N."/>
            <person name="Pouget C."/>
            <person name="Morsli M."/>
            <person name="Huc-Brandt S."/>
            <person name="Pantel A."/>
            <person name="Dunyach-Remy C."/>
            <person name="Sotto A."/>
            <person name="Molle V."/>
            <person name="Lavigne J.-P."/>
        </authorList>
    </citation>
    <scope>NUCLEOTIDE SEQUENCE</scope>
    <source>
        <strain evidence="1">NSP012P</strain>
    </source>
</reference>
<name>A0ABT4BNL8_9STAP</name>
<dbReference type="RefSeq" id="WP_186312870.1">
    <property type="nucleotide sequence ID" value="NZ_JANSLD010000027.1"/>
</dbReference>
<evidence type="ECO:0008006" key="3">
    <source>
        <dbReference type="Google" id="ProtNLM"/>
    </source>
</evidence>
<accession>A0ABT4BNL8</accession>
<proteinExistence type="predicted"/>
<organism evidence="1 2">
    <name type="scientific">Staphylococcus pettenkoferi</name>
    <dbReference type="NCBI Taxonomy" id="170573"/>
    <lineage>
        <taxon>Bacteria</taxon>
        <taxon>Bacillati</taxon>
        <taxon>Bacillota</taxon>
        <taxon>Bacilli</taxon>
        <taxon>Bacillales</taxon>
        <taxon>Staphylococcaceae</taxon>
        <taxon>Staphylococcus</taxon>
    </lineage>
</organism>
<dbReference type="Proteomes" id="UP001072952">
    <property type="component" value="Unassembled WGS sequence"/>
</dbReference>
<protein>
    <recommendedName>
        <fullName evidence="3">Phage protein</fullName>
    </recommendedName>
</protein>
<keyword evidence="2" id="KW-1185">Reference proteome</keyword>